<accession>A0A9P7U7N3</accession>
<evidence type="ECO:0008006" key="4">
    <source>
        <dbReference type="Google" id="ProtNLM"/>
    </source>
</evidence>
<protein>
    <recommendedName>
        <fullName evidence="4">Secreted protein</fullName>
    </recommendedName>
</protein>
<gene>
    <name evidence="2" type="ORF">JMJ77_013656</name>
</gene>
<comment type="caution">
    <text evidence="2">The sequence shown here is derived from an EMBL/GenBank/DDBJ whole genome shotgun (WGS) entry which is preliminary data.</text>
</comment>
<name>A0A9P7U7N3_9PEZI</name>
<dbReference type="EMBL" id="JAESDN010000021">
    <property type="protein sequence ID" value="KAG7040659.1"/>
    <property type="molecule type" value="Genomic_DNA"/>
</dbReference>
<proteinExistence type="predicted"/>
<keyword evidence="3" id="KW-1185">Reference proteome</keyword>
<organism evidence="2 3">
    <name type="scientific">Colletotrichum scovillei</name>
    <dbReference type="NCBI Taxonomy" id="1209932"/>
    <lineage>
        <taxon>Eukaryota</taxon>
        <taxon>Fungi</taxon>
        <taxon>Dikarya</taxon>
        <taxon>Ascomycota</taxon>
        <taxon>Pezizomycotina</taxon>
        <taxon>Sordariomycetes</taxon>
        <taxon>Hypocreomycetidae</taxon>
        <taxon>Glomerellales</taxon>
        <taxon>Glomerellaceae</taxon>
        <taxon>Colletotrichum</taxon>
        <taxon>Colletotrichum acutatum species complex</taxon>
    </lineage>
</organism>
<evidence type="ECO:0000256" key="1">
    <source>
        <dbReference type="SAM" id="SignalP"/>
    </source>
</evidence>
<sequence>MWKIMHNTFLLSAPSTATCATPLLLGMADTCLRCQSIRAASCSLAASCPRPAEEQILPFRDYGHCASQIVSSFLSFLAFGNFHNFS</sequence>
<reference evidence="2" key="1">
    <citation type="submission" date="2021-05" db="EMBL/GenBank/DDBJ databases">
        <title>Comparative genomics of three Colletotrichum scovillei strains and genetic complementation revealed genes involved fungal growth and virulence on chili pepper.</title>
        <authorList>
            <person name="Hsieh D.-K."/>
            <person name="Chuang S.-C."/>
            <person name="Chen C.-Y."/>
            <person name="Chao Y.-T."/>
            <person name="Lu M.-Y.J."/>
            <person name="Lee M.-H."/>
            <person name="Shih M.-C."/>
        </authorList>
    </citation>
    <scope>NUCLEOTIDE SEQUENCE</scope>
    <source>
        <strain evidence="2">Coll-153</strain>
    </source>
</reference>
<feature type="chain" id="PRO_5040426470" description="Secreted protein" evidence="1">
    <location>
        <begin position="21"/>
        <end position="86"/>
    </location>
</feature>
<evidence type="ECO:0000313" key="3">
    <source>
        <dbReference type="Proteomes" id="UP000699042"/>
    </source>
</evidence>
<keyword evidence="1" id="KW-0732">Signal</keyword>
<evidence type="ECO:0000313" key="2">
    <source>
        <dbReference type="EMBL" id="KAG7040659.1"/>
    </source>
</evidence>
<dbReference type="Proteomes" id="UP000699042">
    <property type="component" value="Unassembled WGS sequence"/>
</dbReference>
<feature type="signal peptide" evidence="1">
    <location>
        <begin position="1"/>
        <end position="20"/>
    </location>
</feature>
<dbReference type="AlphaFoldDB" id="A0A9P7U7N3"/>